<dbReference type="EMBL" id="FWXB01000029">
    <property type="protein sequence ID" value="SMC14540.1"/>
    <property type="molecule type" value="Genomic_DNA"/>
</dbReference>
<proteinExistence type="predicted"/>
<evidence type="ECO:0000313" key="2">
    <source>
        <dbReference type="Proteomes" id="UP000193224"/>
    </source>
</evidence>
<dbReference type="Proteomes" id="UP000193224">
    <property type="component" value="Unassembled WGS sequence"/>
</dbReference>
<gene>
    <name evidence="1" type="ORF">ROA7745_04408</name>
</gene>
<protein>
    <submittedName>
        <fullName evidence="1">Uncharacterized protein</fullName>
    </submittedName>
</protein>
<sequence>MAHRKQQKPVKARIARDHPFFDIIEDAYRVFGYAKPTSIGVCENCCMYAEIEADFFTPSIRDLPLHYLQDWYFAAYDPSGVPKRTWGYLLPRVLEVLAADEELARVALEVSLNRFQTGSRDNWSAAEWEVLDRFQRTYLEREMRRESGYLDDTLCMFGLAGWPLGDLLDQVSAFPDDVLARRFWHDWCLGRPSIWITAFWENGGNTEVFNFCTSRALYDRMEALALSPATDPALAEKALSVASVIQSHAAWARSHKG</sequence>
<organism evidence="1 2">
    <name type="scientific">Roseovarius aestuarii</name>
    <dbReference type="NCBI Taxonomy" id="475083"/>
    <lineage>
        <taxon>Bacteria</taxon>
        <taxon>Pseudomonadati</taxon>
        <taxon>Pseudomonadota</taxon>
        <taxon>Alphaproteobacteria</taxon>
        <taxon>Rhodobacterales</taxon>
        <taxon>Roseobacteraceae</taxon>
        <taxon>Roseovarius</taxon>
    </lineage>
</organism>
<dbReference type="AlphaFoldDB" id="A0A1X7BYF8"/>
<reference evidence="1 2" key="1">
    <citation type="submission" date="2017-03" db="EMBL/GenBank/DDBJ databases">
        <authorList>
            <person name="Afonso C.L."/>
            <person name="Miller P.J."/>
            <person name="Scott M.A."/>
            <person name="Spackman E."/>
            <person name="Goraichik I."/>
            <person name="Dimitrov K.M."/>
            <person name="Suarez D.L."/>
            <person name="Swayne D.E."/>
        </authorList>
    </citation>
    <scope>NUCLEOTIDE SEQUENCE [LARGE SCALE GENOMIC DNA]</scope>
    <source>
        <strain evidence="1 2">CECT 7745</strain>
    </source>
</reference>
<dbReference type="RefSeq" id="WP_085802432.1">
    <property type="nucleotide sequence ID" value="NZ_FWXB01000029.1"/>
</dbReference>
<evidence type="ECO:0000313" key="1">
    <source>
        <dbReference type="EMBL" id="SMC14540.1"/>
    </source>
</evidence>
<dbReference type="OrthoDB" id="7559101at2"/>
<accession>A0A1X7BYF8</accession>
<keyword evidence="2" id="KW-1185">Reference proteome</keyword>
<name>A0A1X7BYF8_9RHOB</name>